<dbReference type="EMBL" id="JH000189">
    <property type="protein sequence ID" value="EGV98354.1"/>
    <property type="molecule type" value="Genomic_DNA"/>
</dbReference>
<dbReference type="InParanoid" id="G3H763"/>
<feature type="compositionally biased region" description="Low complexity" evidence="5">
    <location>
        <begin position="190"/>
        <end position="199"/>
    </location>
</feature>
<dbReference type="Proteomes" id="UP000001075">
    <property type="component" value="Unassembled WGS sequence"/>
</dbReference>
<evidence type="ECO:0000259" key="6">
    <source>
        <dbReference type="SMART" id="SM00389"/>
    </source>
</evidence>
<evidence type="ECO:0000256" key="3">
    <source>
        <dbReference type="ARBA" id="ARBA00023242"/>
    </source>
</evidence>
<dbReference type="Gene3D" id="1.10.10.60">
    <property type="entry name" value="Homeodomain-like"/>
    <property type="match status" value="1"/>
</dbReference>
<feature type="domain" description="Homeobox" evidence="6">
    <location>
        <begin position="244"/>
        <end position="300"/>
    </location>
</feature>
<evidence type="ECO:0000313" key="7">
    <source>
        <dbReference type="EMBL" id="EGV98354.1"/>
    </source>
</evidence>
<feature type="region of interest" description="Disordered" evidence="5">
    <location>
        <begin position="165"/>
        <end position="241"/>
    </location>
</feature>
<evidence type="ECO:0000256" key="5">
    <source>
        <dbReference type="SAM" id="MobiDB-lite"/>
    </source>
</evidence>
<dbReference type="GO" id="GO:0005634">
    <property type="term" value="C:nucleus"/>
    <property type="evidence" value="ECO:0007669"/>
    <property type="project" value="UniProtKB-SubCell"/>
</dbReference>
<comment type="subcellular location">
    <subcellularLocation>
        <location evidence="4">Nucleus</location>
    </subcellularLocation>
</comment>
<proteinExistence type="predicted"/>
<dbReference type="AlphaFoldDB" id="G3H763"/>
<reference evidence="8" key="1">
    <citation type="journal article" date="2011" name="Nat. Biotechnol.">
        <title>The genomic sequence of the Chinese hamster ovary (CHO)-K1 cell line.</title>
        <authorList>
            <person name="Xu X."/>
            <person name="Nagarajan H."/>
            <person name="Lewis N.E."/>
            <person name="Pan S."/>
            <person name="Cai Z."/>
            <person name="Liu X."/>
            <person name="Chen W."/>
            <person name="Xie M."/>
            <person name="Wang W."/>
            <person name="Hammond S."/>
            <person name="Andersen M.R."/>
            <person name="Neff N."/>
            <person name="Passarelli B."/>
            <person name="Koh W."/>
            <person name="Fan H.C."/>
            <person name="Wang J."/>
            <person name="Gui Y."/>
            <person name="Lee K.H."/>
            <person name="Betenbaugh M.J."/>
            <person name="Quake S.R."/>
            <person name="Famili I."/>
            <person name="Palsson B.O."/>
            <person name="Wang J."/>
        </authorList>
    </citation>
    <scope>NUCLEOTIDE SEQUENCE [LARGE SCALE GENOMIC DNA]</scope>
    <source>
        <strain evidence="8">CHO K1 cell line</strain>
    </source>
</reference>
<dbReference type="SUPFAM" id="SSF46689">
    <property type="entry name" value="Homeodomain-like"/>
    <property type="match status" value="1"/>
</dbReference>
<evidence type="ECO:0000256" key="4">
    <source>
        <dbReference type="RuleBase" id="RU000682"/>
    </source>
</evidence>
<dbReference type="PANTHER" id="PTHR47465">
    <property type="entry name" value="MCG113260-RELATED-RELATED"/>
    <property type="match status" value="1"/>
</dbReference>
<dbReference type="InterPro" id="IPR001356">
    <property type="entry name" value="HD"/>
</dbReference>
<evidence type="ECO:0000256" key="1">
    <source>
        <dbReference type="ARBA" id="ARBA00023125"/>
    </source>
</evidence>
<feature type="compositionally biased region" description="Basic and acidic residues" evidence="5">
    <location>
        <begin position="73"/>
        <end position="82"/>
    </location>
</feature>
<keyword evidence="3 4" id="KW-0539">Nucleus</keyword>
<dbReference type="GO" id="GO:0003677">
    <property type="term" value="F:DNA binding"/>
    <property type="evidence" value="ECO:0007669"/>
    <property type="project" value="UniProtKB-KW"/>
</dbReference>
<dbReference type="PANTHER" id="PTHR47465:SF4">
    <property type="entry name" value="REPRODUCTIVE HOMEOBOX 3A-RELATED"/>
    <property type="match status" value="1"/>
</dbReference>
<evidence type="ECO:0000256" key="2">
    <source>
        <dbReference type="ARBA" id="ARBA00023155"/>
    </source>
</evidence>
<dbReference type="Pfam" id="PF00046">
    <property type="entry name" value="Homeodomain"/>
    <property type="match status" value="1"/>
</dbReference>
<dbReference type="InterPro" id="IPR009057">
    <property type="entry name" value="Homeodomain-like_sf"/>
</dbReference>
<feature type="compositionally biased region" description="Low complexity" evidence="5">
    <location>
        <begin position="57"/>
        <end position="71"/>
    </location>
</feature>
<evidence type="ECO:0000313" key="8">
    <source>
        <dbReference type="Proteomes" id="UP000001075"/>
    </source>
</evidence>
<dbReference type="PaxDb" id="10029-XP_007610165.1"/>
<protein>
    <recommendedName>
        <fullName evidence="6">Homeobox domain-containing protein</fullName>
    </recommendedName>
</protein>
<feature type="compositionally biased region" description="Basic and acidic residues" evidence="5">
    <location>
        <begin position="1"/>
        <end position="20"/>
    </location>
</feature>
<gene>
    <name evidence="7" type="ORF">I79_006189</name>
</gene>
<keyword evidence="1 4" id="KW-0238">DNA-binding</keyword>
<keyword evidence="2 4" id="KW-0371">Homeobox</keyword>
<dbReference type="CDD" id="cd00086">
    <property type="entry name" value="homeodomain"/>
    <property type="match status" value="1"/>
</dbReference>
<feature type="region of interest" description="Disordered" evidence="5">
    <location>
        <begin position="1"/>
        <end position="128"/>
    </location>
</feature>
<feature type="compositionally biased region" description="Low complexity" evidence="5">
    <location>
        <begin position="40"/>
        <end position="49"/>
    </location>
</feature>
<sequence>MERRNTDSLPHEEPEEENHNGAEALVALSGGEGSDEEESGQGQPEQGGEAAEEEGAGESSGEGPAEAGAEGLVDDRNQEGRGADGGGQENEGQPQELVSQGRGGTEGAESLPELETLVQPLPRTVCRVQPVPARVPRIQRMPRMVRRAQPVPVRVACMKLLLAQEERNEEESGHGEPATQGESERGLSGEGHSAAAASGLVDDDMNKDGGGARAGQESEQQPNEPIPGGMDGETVQSVPRQVPRRRLHHRFTQWQLEELERIFQTNCFFSIEARKQLARWMGVNEATVKVSKLKKAIWQDSHCRTCFRY</sequence>
<organism evidence="7 8">
    <name type="scientific">Cricetulus griseus</name>
    <name type="common">Chinese hamster</name>
    <name type="synonym">Cricetulus barabensis griseus</name>
    <dbReference type="NCBI Taxonomy" id="10029"/>
    <lineage>
        <taxon>Eukaryota</taxon>
        <taxon>Metazoa</taxon>
        <taxon>Chordata</taxon>
        <taxon>Craniata</taxon>
        <taxon>Vertebrata</taxon>
        <taxon>Euteleostomi</taxon>
        <taxon>Mammalia</taxon>
        <taxon>Eutheria</taxon>
        <taxon>Euarchontoglires</taxon>
        <taxon>Glires</taxon>
        <taxon>Rodentia</taxon>
        <taxon>Myomorpha</taxon>
        <taxon>Muroidea</taxon>
        <taxon>Cricetidae</taxon>
        <taxon>Cricetinae</taxon>
        <taxon>Cricetulus</taxon>
    </lineage>
</organism>
<dbReference type="SMART" id="SM00389">
    <property type="entry name" value="HOX"/>
    <property type="match status" value="1"/>
</dbReference>
<name>G3H763_CRIGR</name>
<accession>G3H763</accession>
<feature type="compositionally biased region" description="Basic and acidic residues" evidence="5">
    <location>
        <begin position="165"/>
        <end position="174"/>
    </location>
</feature>